<dbReference type="Gene3D" id="3.40.50.620">
    <property type="entry name" value="HUPs"/>
    <property type="match status" value="2"/>
</dbReference>
<dbReference type="Pfam" id="PF00582">
    <property type="entry name" value="Usp"/>
    <property type="match status" value="2"/>
</dbReference>
<dbReference type="SUPFAM" id="SSF52402">
    <property type="entry name" value="Adenine nucleotide alpha hydrolases-like"/>
    <property type="match status" value="2"/>
</dbReference>
<accession>A0A3S0ACM8</accession>
<dbReference type="InterPro" id="IPR006016">
    <property type="entry name" value="UspA"/>
</dbReference>
<reference evidence="3 4" key="1">
    <citation type="submission" date="2018-11" db="EMBL/GenBank/DDBJ databases">
        <title>Arenibacter aquaticus sp.nov., a marine bacterium isolated from surface seawater in the South China Sea.</title>
        <authorList>
            <person name="Guo J."/>
            <person name="Sun J."/>
        </authorList>
    </citation>
    <scope>NUCLEOTIDE SEQUENCE [LARGE SCALE GENOMIC DNA]</scope>
    <source>
        <strain evidence="3 4">GUO666</strain>
    </source>
</reference>
<gene>
    <name evidence="3" type="ORF">EHW67_19750</name>
</gene>
<dbReference type="Proteomes" id="UP000267585">
    <property type="component" value="Unassembled WGS sequence"/>
</dbReference>
<proteinExistence type="inferred from homology"/>
<dbReference type="InterPro" id="IPR006015">
    <property type="entry name" value="Universal_stress_UspA"/>
</dbReference>
<feature type="domain" description="UspA" evidence="2">
    <location>
        <begin position="155"/>
        <end position="277"/>
    </location>
</feature>
<feature type="domain" description="UspA" evidence="2">
    <location>
        <begin position="1"/>
        <end position="146"/>
    </location>
</feature>
<dbReference type="AlphaFoldDB" id="A0A3S0ACM8"/>
<sequence>MKRILLPTDFSNNAWNAIAYAMEYFANEECLFFILHTYTPALYRPDYILGGPSFSAIPDKGVEIAQAGLEKTVTDLEKKYPNKRHSYKTISAFNVLTDEIQEVIQREQIHLIIMGTQGATGAKEVFMGTHTVHVIRKARVPVLVIPNGYSYKEIHSIVFPTDFTTPYELESLQYLIDLTKVKKAKLIVLHVKEEYELSKEQEENKKALTKFLNSITHTFEEVKGQLMPNAIHLYAEKNNSGLLAMMNRKHTFLERLVTQPNVDAIGYHTKIPFLVLPFSTASPLQKPEL</sequence>
<protein>
    <submittedName>
        <fullName evidence="3">Universal stress protein</fullName>
    </submittedName>
</protein>
<name>A0A3S0ACM8_9FLAO</name>
<evidence type="ECO:0000313" key="4">
    <source>
        <dbReference type="Proteomes" id="UP000267585"/>
    </source>
</evidence>
<organism evidence="3 4">
    <name type="scientific">Arenibacter aquaticus</name>
    <dbReference type="NCBI Taxonomy" id="2489054"/>
    <lineage>
        <taxon>Bacteria</taxon>
        <taxon>Pseudomonadati</taxon>
        <taxon>Bacteroidota</taxon>
        <taxon>Flavobacteriia</taxon>
        <taxon>Flavobacteriales</taxon>
        <taxon>Flavobacteriaceae</taxon>
        <taxon>Arenibacter</taxon>
    </lineage>
</organism>
<evidence type="ECO:0000256" key="1">
    <source>
        <dbReference type="ARBA" id="ARBA00008791"/>
    </source>
</evidence>
<dbReference type="PANTHER" id="PTHR46268">
    <property type="entry name" value="STRESS RESPONSE PROTEIN NHAX"/>
    <property type="match status" value="1"/>
</dbReference>
<dbReference type="RefSeq" id="WP_126164099.1">
    <property type="nucleotide sequence ID" value="NZ_RQPJ01000021.1"/>
</dbReference>
<evidence type="ECO:0000313" key="3">
    <source>
        <dbReference type="EMBL" id="RTE52413.1"/>
    </source>
</evidence>
<dbReference type="OrthoDB" id="9788959at2"/>
<comment type="similarity">
    <text evidence="1">Belongs to the universal stress protein A family.</text>
</comment>
<comment type="caution">
    <text evidence="3">The sequence shown here is derived from an EMBL/GenBank/DDBJ whole genome shotgun (WGS) entry which is preliminary data.</text>
</comment>
<dbReference type="EMBL" id="RQPJ01000021">
    <property type="protein sequence ID" value="RTE52413.1"/>
    <property type="molecule type" value="Genomic_DNA"/>
</dbReference>
<dbReference type="PANTHER" id="PTHR46268:SF6">
    <property type="entry name" value="UNIVERSAL STRESS PROTEIN UP12"/>
    <property type="match status" value="1"/>
</dbReference>
<dbReference type="CDD" id="cd00293">
    <property type="entry name" value="USP-like"/>
    <property type="match status" value="2"/>
</dbReference>
<keyword evidence="4" id="KW-1185">Reference proteome</keyword>
<evidence type="ECO:0000259" key="2">
    <source>
        <dbReference type="Pfam" id="PF00582"/>
    </source>
</evidence>
<dbReference type="InterPro" id="IPR014729">
    <property type="entry name" value="Rossmann-like_a/b/a_fold"/>
</dbReference>
<dbReference type="PRINTS" id="PR01438">
    <property type="entry name" value="UNVRSLSTRESS"/>
</dbReference>